<name>A0ACA9MF94_9GLOM</name>
<feature type="non-terminal residue" evidence="1">
    <location>
        <position position="1"/>
    </location>
</feature>
<sequence>SIAQIHCFYITNIKLKLKFSKENFNKNELENIINEISISLIENNNFFNNESKNKENEDKDEKSLDDIDNR</sequence>
<comment type="caution">
    <text evidence="1">The sequence shown here is derived from an EMBL/GenBank/DDBJ whole genome shotgun (WGS) entry which is preliminary data.</text>
</comment>
<protein>
    <submittedName>
        <fullName evidence="1">9832_t:CDS:1</fullName>
    </submittedName>
</protein>
<dbReference type="Proteomes" id="UP000789860">
    <property type="component" value="Unassembled WGS sequence"/>
</dbReference>
<evidence type="ECO:0000313" key="1">
    <source>
        <dbReference type="EMBL" id="CAG8587326.1"/>
    </source>
</evidence>
<dbReference type="EMBL" id="CAJVPM010012300">
    <property type="protein sequence ID" value="CAG8587326.1"/>
    <property type="molecule type" value="Genomic_DNA"/>
</dbReference>
<gene>
    <name evidence="1" type="ORF">SCALOS_LOCUS6443</name>
</gene>
<accession>A0ACA9MF94</accession>
<organism evidence="1 2">
    <name type="scientific">Scutellospora calospora</name>
    <dbReference type="NCBI Taxonomy" id="85575"/>
    <lineage>
        <taxon>Eukaryota</taxon>
        <taxon>Fungi</taxon>
        <taxon>Fungi incertae sedis</taxon>
        <taxon>Mucoromycota</taxon>
        <taxon>Glomeromycotina</taxon>
        <taxon>Glomeromycetes</taxon>
        <taxon>Diversisporales</taxon>
        <taxon>Gigasporaceae</taxon>
        <taxon>Scutellospora</taxon>
    </lineage>
</organism>
<evidence type="ECO:0000313" key="2">
    <source>
        <dbReference type="Proteomes" id="UP000789860"/>
    </source>
</evidence>
<keyword evidence="2" id="KW-1185">Reference proteome</keyword>
<proteinExistence type="predicted"/>
<reference evidence="1" key="1">
    <citation type="submission" date="2021-06" db="EMBL/GenBank/DDBJ databases">
        <authorList>
            <person name="Kallberg Y."/>
            <person name="Tangrot J."/>
            <person name="Rosling A."/>
        </authorList>
    </citation>
    <scope>NUCLEOTIDE SEQUENCE</scope>
    <source>
        <strain evidence="1">AU212A</strain>
    </source>
</reference>